<evidence type="ECO:0000256" key="5">
    <source>
        <dbReference type="RuleBase" id="RU003682"/>
    </source>
</evidence>
<evidence type="ECO:0000259" key="6">
    <source>
        <dbReference type="PROSITE" id="PS51471"/>
    </source>
</evidence>
<evidence type="ECO:0000256" key="4">
    <source>
        <dbReference type="ARBA" id="ARBA00023004"/>
    </source>
</evidence>
<dbReference type="InterPro" id="IPR005123">
    <property type="entry name" value="Oxoglu/Fe-dep_dioxygenase_dom"/>
</dbReference>
<organism evidence="7 8">
    <name type="scientific">Pleurostoma richardsiae</name>
    <dbReference type="NCBI Taxonomy" id="41990"/>
    <lineage>
        <taxon>Eukaryota</taxon>
        <taxon>Fungi</taxon>
        <taxon>Dikarya</taxon>
        <taxon>Ascomycota</taxon>
        <taxon>Pezizomycotina</taxon>
        <taxon>Sordariomycetes</taxon>
        <taxon>Sordariomycetidae</taxon>
        <taxon>Calosphaeriales</taxon>
        <taxon>Pleurostomataceae</taxon>
        <taxon>Pleurostoma</taxon>
    </lineage>
</organism>
<keyword evidence="2 5" id="KW-0479">Metal-binding</keyword>
<dbReference type="Proteomes" id="UP001174694">
    <property type="component" value="Unassembled WGS sequence"/>
</dbReference>
<dbReference type="SUPFAM" id="SSF51197">
    <property type="entry name" value="Clavaminate synthase-like"/>
    <property type="match status" value="1"/>
</dbReference>
<evidence type="ECO:0000256" key="3">
    <source>
        <dbReference type="ARBA" id="ARBA00023002"/>
    </source>
</evidence>
<evidence type="ECO:0000313" key="7">
    <source>
        <dbReference type="EMBL" id="KAJ9138171.1"/>
    </source>
</evidence>
<evidence type="ECO:0000313" key="8">
    <source>
        <dbReference type="Proteomes" id="UP001174694"/>
    </source>
</evidence>
<dbReference type="InterPro" id="IPR044861">
    <property type="entry name" value="IPNS-like_FE2OG_OXY"/>
</dbReference>
<name>A0AA38VCM5_9PEZI</name>
<dbReference type="PANTHER" id="PTHR10209">
    <property type="entry name" value="OXIDOREDUCTASE, 2OG-FE II OXYGENASE FAMILY PROTEIN"/>
    <property type="match status" value="1"/>
</dbReference>
<evidence type="ECO:0000256" key="1">
    <source>
        <dbReference type="ARBA" id="ARBA00008056"/>
    </source>
</evidence>
<dbReference type="InterPro" id="IPR026992">
    <property type="entry name" value="DIOX_N"/>
</dbReference>
<keyword evidence="8" id="KW-1185">Reference proteome</keyword>
<dbReference type="PRINTS" id="PR00682">
    <property type="entry name" value="IPNSYNTHASE"/>
</dbReference>
<dbReference type="AlphaFoldDB" id="A0AA38VCM5"/>
<reference evidence="7" key="1">
    <citation type="submission" date="2022-07" db="EMBL/GenBank/DDBJ databases">
        <title>Fungi with potential for degradation of polypropylene.</title>
        <authorList>
            <person name="Gostincar C."/>
        </authorList>
    </citation>
    <scope>NUCLEOTIDE SEQUENCE</scope>
    <source>
        <strain evidence="7">EXF-13308</strain>
    </source>
</reference>
<dbReference type="Gene3D" id="2.60.120.330">
    <property type="entry name" value="B-lactam Antibiotic, Isopenicillin N Synthase, Chain"/>
    <property type="match status" value="1"/>
</dbReference>
<feature type="domain" description="Fe2OG dioxygenase" evidence="6">
    <location>
        <begin position="192"/>
        <end position="310"/>
    </location>
</feature>
<dbReference type="Pfam" id="PF03171">
    <property type="entry name" value="2OG-FeII_Oxy"/>
    <property type="match status" value="1"/>
</dbReference>
<proteinExistence type="inferred from homology"/>
<dbReference type="Pfam" id="PF14226">
    <property type="entry name" value="DIOX_N"/>
    <property type="match status" value="1"/>
</dbReference>
<accession>A0AA38VCM5</accession>
<gene>
    <name evidence="7" type="ORF">NKR23_g8648</name>
</gene>
<dbReference type="GO" id="GO:0046872">
    <property type="term" value="F:metal ion binding"/>
    <property type="evidence" value="ECO:0007669"/>
    <property type="project" value="UniProtKB-KW"/>
</dbReference>
<comment type="similarity">
    <text evidence="1 5">Belongs to the iron/ascorbate-dependent oxidoreductase family.</text>
</comment>
<keyword evidence="3 5" id="KW-0560">Oxidoreductase</keyword>
<dbReference type="GO" id="GO:0016491">
    <property type="term" value="F:oxidoreductase activity"/>
    <property type="evidence" value="ECO:0007669"/>
    <property type="project" value="UniProtKB-KW"/>
</dbReference>
<protein>
    <submittedName>
        <fullName evidence="7">Flavonol synthase/flavanone 3-hydroxylase</fullName>
    </submittedName>
</protein>
<dbReference type="InterPro" id="IPR027443">
    <property type="entry name" value="IPNS-like_sf"/>
</dbReference>
<dbReference type="EMBL" id="JANBVO010000031">
    <property type="protein sequence ID" value="KAJ9138171.1"/>
    <property type="molecule type" value="Genomic_DNA"/>
</dbReference>
<comment type="caution">
    <text evidence="7">The sequence shown here is derived from an EMBL/GenBank/DDBJ whole genome shotgun (WGS) entry which is preliminary data.</text>
</comment>
<keyword evidence="4 5" id="KW-0408">Iron</keyword>
<dbReference type="PROSITE" id="PS51471">
    <property type="entry name" value="FE2OG_OXY"/>
    <property type="match status" value="1"/>
</dbReference>
<evidence type="ECO:0000256" key="2">
    <source>
        <dbReference type="ARBA" id="ARBA00022723"/>
    </source>
</evidence>
<sequence>MSPAVVPDIHLPVIDFSLFTSGSPDEKLKTARKLVDAFKTAGFVYLINHPVSDSHVEECFGWSEKIFQLHQGELTKDTVQRPQPGNGAKSYVARGYTPVGLEKVSQNEYSDGNPKSLRQVEDVKELYDIGADRGAPSLREPNRFPAPAVIPGFEDFTIEFFWKCHEFGMEILRAIAIGLGVDENYFTSFHEDADHLLRLIHYPAVERKLLASGAKARIPPHSDFGSITILFQDDVGGLQVEDRKDPGNYLPAPPIQGSVIVNIGDFLMRWSNDVLKSTLHRVIEPPGDQVGASDTEITRERFSIPFFLQADRKKMIQCVPGLEGPTGPKYPAVTAMDYLAMRVEATFRK</sequence>
<dbReference type="PANTHER" id="PTHR10209:SF881">
    <property type="entry name" value="FI07970P-RELATED"/>
    <property type="match status" value="1"/>
</dbReference>
<dbReference type="GO" id="GO:0044283">
    <property type="term" value="P:small molecule biosynthetic process"/>
    <property type="evidence" value="ECO:0007669"/>
    <property type="project" value="UniProtKB-ARBA"/>
</dbReference>